<comment type="catalytic activity">
    <reaction evidence="3">
        <text>L-methionine sulfoximine + acetyl-CoA = N-acetyl-L-methionine sulfoximine + CoA + H(+)</text>
        <dbReference type="Rhea" id="RHEA:47660"/>
        <dbReference type="ChEBI" id="CHEBI:15378"/>
        <dbReference type="ChEBI" id="CHEBI:57287"/>
        <dbReference type="ChEBI" id="CHEBI:57288"/>
        <dbReference type="ChEBI" id="CHEBI:87826"/>
        <dbReference type="ChEBI" id="CHEBI:87827"/>
    </reaction>
</comment>
<name>A0A4Y4B3T7_MICMQ</name>
<keyword evidence="2" id="KW-0012">Acyltransferase</keyword>
<organism evidence="6 7">
    <name type="scientific">Microbacterium maritypicum</name>
    <name type="common">Microbacterium liquefaciens</name>
    <dbReference type="NCBI Taxonomy" id="33918"/>
    <lineage>
        <taxon>Bacteria</taxon>
        <taxon>Bacillati</taxon>
        <taxon>Actinomycetota</taxon>
        <taxon>Actinomycetes</taxon>
        <taxon>Micrococcales</taxon>
        <taxon>Microbacteriaceae</taxon>
        <taxon>Microbacterium</taxon>
    </lineage>
</organism>
<evidence type="ECO:0000313" key="7">
    <source>
        <dbReference type="Proteomes" id="UP000317410"/>
    </source>
</evidence>
<comment type="catalytic activity">
    <reaction evidence="4">
        <text>L-methionine sulfone + acetyl-CoA = N-acetyl-L-methionine sulfone + CoA + H(+)</text>
        <dbReference type="Rhea" id="RHEA:47656"/>
        <dbReference type="ChEBI" id="CHEBI:15378"/>
        <dbReference type="ChEBI" id="CHEBI:57287"/>
        <dbReference type="ChEBI" id="CHEBI:57288"/>
        <dbReference type="ChEBI" id="CHEBI:87824"/>
        <dbReference type="ChEBI" id="CHEBI:87825"/>
    </reaction>
</comment>
<proteinExistence type="predicted"/>
<dbReference type="AlphaFoldDB" id="A0A4Y4B3T7"/>
<dbReference type="Gene3D" id="3.40.630.30">
    <property type="match status" value="1"/>
</dbReference>
<evidence type="ECO:0000256" key="2">
    <source>
        <dbReference type="ARBA" id="ARBA00023315"/>
    </source>
</evidence>
<dbReference type="Proteomes" id="UP000317410">
    <property type="component" value="Unassembled WGS sequence"/>
</dbReference>
<reference evidence="6 7" key="1">
    <citation type="submission" date="2019-06" db="EMBL/GenBank/DDBJ databases">
        <title>Whole genome shotgun sequence of Microbacterium liquefaciens NBRC 15037.</title>
        <authorList>
            <person name="Hosoyama A."/>
            <person name="Uohara A."/>
            <person name="Ohji S."/>
            <person name="Ichikawa N."/>
        </authorList>
    </citation>
    <scope>NUCLEOTIDE SEQUENCE [LARGE SCALE GENOMIC DNA]</scope>
    <source>
        <strain evidence="6 7">NBRC 15037</strain>
    </source>
</reference>
<sequence>MTAVRIRDAETADLETITAIHNHAVLHATAIWNEEAVDLADRTAWLADRTVRGFPVIVAVDDTGVLGYASYAQWRPHSGYRHTVEHSVYVRDGQHGRGIGTTLMTALLERARVAGMHVMIAGVESGNAASIALHERLGFVEVGRMPQVGAKFGRWLDLSMLQLMLDDRAEPGTEPRTEPRTGS</sequence>
<evidence type="ECO:0000256" key="3">
    <source>
        <dbReference type="ARBA" id="ARBA00050603"/>
    </source>
</evidence>
<accession>A0A4Y4B3T7</accession>
<dbReference type="CDD" id="cd04301">
    <property type="entry name" value="NAT_SF"/>
    <property type="match status" value="1"/>
</dbReference>
<dbReference type="Pfam" id="PF00583">
    <property type="entry name" value="Acetyltransf_1"/>
    <property type="match status" value="1"/>
</dbReference>
<dbReference type="InterPro" id="IPR016181">
    <property type="entry name" value="Acyl_CoA_acyltransferase"/>
</dbReference>
<evidence type="ECO:0000259" key="5">
    <source>
        <dbReference type="PROSITE" id="PS51186"/>
    </source>
</evidence>
<evidence type="ECO:0000313" key="6">
    <source>
        <dbReference type="EMBL" id="GEC74102.1"/>
    </source>
</evidence>
<dbReference type="FunFam" id="3.40.630.30:FF:000026">
    <property type="entry name" value="Phosphinothricin acetyltransferase"/>
    <property type="match status" value="1"/>
</dbReference>
<feature type="domain" description="N-acetyltransferase" evidence="5">
    <location>
        <begin position="4"/>
        <end position="165"/>
    </location>
</feature>
<comment type="caution">
    <text evidence="6">The sequence shown here is derived from an EMBL/GenBank/DDBJ whole genome shotgun (WGS) entry which is preliminary data.</text>
</comment>
<evidence type="ECO:0000256" key="4">
    <source>
        <dbReference type="ARBA" id="ARBA00051334"/>
    </source>
</evidence>
<dbReference type="PROSITE" id="PS51186">
    <property type="entry name" value="GNAT"/>
    <property type="match status" value="1"/>
</dbReference>
<dbReference type="PANTHER" id="PTHR43072">
    <property type="entry name" value="N-ACETYLTRANSFERASE"/>
    <property type="match status" value="1"/>
</dbReference>
<gene>
    <name evidence="6" type="ORF">MLI01_02470</name>
</gene>
<protein>
    <submittedName>
        <fullName evidence="6">N-acetyltransferase</fullName>
    </submittedName>
</protein>
<dbReference type="RefSeq" id="WP_141385674.1">
    <property type="nucleotide sequence ID" value="NZ_BJNQ01000001.1"/>
</dbReference>
<evidence type="ECO:0000256" key="1">
    <source>
        <dbReference type="ARBA" id="ARBA00022679"/>
    </source>
</evidence>
<dbReference type="GO" id="GO:0016747">
    <property type="term" value="F:acyltransferase activity, transferring groups other than amino-acyl groups"/>
    <property type="evidence" value="ECO:0007669"/>
    <property type="project" value="InterPro"/>
</dbReference>
<keyword evidence="1 6" id="KW-0808">Transferase</keyword>
<dbReference type="PANTHER" id="PTHR43072:SF23">
    <property type="entry name" value="UPF0039 PROTEIN C11D3.02C"/>
    <property type="match status" value="1"/>
</dbReference>
<dbReference type="InterPro" id="IPR000182">
    <property type="entry name" value="GNAT_dom"/>
</dbReference>
<dbReference type="EMBL" id="BJNQ01000001">
    <property type="protein sequence ID" value="GEC74102.1"/>
    <property type="molecule type" value="Genomic_DNA"/>
</dbReference>
<dbReference type="SUPFAM" id="SSF55729">
    <property type="entry name" value="Acyl-CoA N-acyltransferases (Nat)"/>
    <property type="match status" value="1"/>
</dbReference>